<comment type="caution">
    <text evidence="2">The sequence shown here is derived from an EMBL/GenBank/DDBJ whole genome shotgun (WGS) entry which is preliminary data.</text>
</comment>
<feature type="signal peptide" evidence="1">
    <location>
        <begin position="1"/>
        <end position="18"/>
    </location>
</feature>
<dbReference type="STRING" id="1792845.BC343_20500"/>
<evidence type="ECO:0008006" key="4">
    <source>
        <dbReference type="Google" id="ProtNLM"/>
    </source>
</evidence>
<evidence type="ECO:0000256" key="1">
    <source>
        <dbReference type="SAM" id="SignalP"/>
    </source>
</evidence>
<dbReference type="Proteomes" id="UP000189739">
    <property type="component" value="Unassembled WGS sequence"/>
</dbReference>
<protein>
    <recommendedName>
        <fullName evidence="4">DUF4397 domain-containing protein</fullName>
    </recommendedName>
</protein>
<gene>
    <name evidence="2" type="ORF">BC343_20500</name>
</gene>
<reference evidence="2 3" key="1">
    <citation type="submission" date="2016-07" db="EMBL/GenBank/DDBJ databases">
        <title>Genomic analysis of zinc-resistant bacterium Mucilaginibacter pedocola TBZ30.</title>
        <authorList>
            <person name="Huang J."/>
            <person name="Tang J."/>
        </authorList>
    </citation>
    <scope>NUCLEOTIDE SEQUENCE [LARGE SCALE GENOMIC DNA]</scope>
    <source>
        <strain evidence="2 3">TBZ30</strain>
    </source>
</reference>
<dbReference type="AlphaFoldDB" id="A0A1S9PKB3"/>
<feature type="chain" id="PRO_5012910560" description="DUF4397 domain-containing protein" evidence="1">
    <location>
        <begin position="19"/>
        <end position="160"/>
    </location>
</feature>
<dbReference type="OrthoDB" id="713995at2"/>
<sequence length="160" mass="16741">MKKLFTLLAAVLVFGACSKNNEEAKPAANSWKLGSTTYTVGFSHRVVTSGGTPSTLFLFADKTPVGTDPTVHSIVPSFKTIPTASGTYKLVRVGAATAANEFELSAGGDSQAFAYNELTAVDVQVTVSSGKLSFKIPEVNMMNTDGSKPNATISGEITEL</sequence>
<evidence type="ECO:0000313" key="2">
    <source>
        <dbReference type="EMBL" id="OOQ61359.1"/>
    </source>
</evidence>
<accession>A0A1S9PKB3</accession>
<dbReference type="RefSeq" id="WP_078346642.1">
    <property type="nucleotide sequence ID" value="NZ_MBTF01000002.1"/>
</dbReference>
<name>A0A1S9PKB3_9SPHI</name>
<dbReference type="PROSITE" id="PS51257">
    <property type="entry name" value="PROKAR_LIPOPROTEIN"/>
    <property type="match status" value="1"/>
</dbReference>
<keyword evidence="1" id="KW-0732">Signal</keyword>
<proteinExistence type="predicted"/>
<keyword evidence="3" id="KW-1185">Reference proteome</keyword>
<dbReference type="EMBL" id="MBTF01000002">
    <property type="protein sequence ID" value="OOQ61359.1"/>
    <property type="molecule type" value="Genomic_DNA"/>
</dbReference>
<evidence type="ECO:0000313" key="3">
    <source>
        <dbReference type="Proteomes" id="UP000189739"/>
    </source>
</evidence>
<organism evidence="2 3">
    <name type="scientific">Mucilaginibacter pedocola</name>
    <dbReference type="NCBI Taxonomy" id="1792845"/>
    <lineage>
        <taxon>Bacteria</taxon>
        <taxon>Pseudomonadati</taxon>
        <taxon>Bacteroidota</taxon>
        <taxon>Sphingobacteriia</taxon>
        <taxon>Sphingobacteriales</taxon>
        <taxon>Sphingobacteriaceae</taxon>
        <taxon>Mucilaginibacter</taxon>
    </lineage>
</organism>